<dbReference type="GO" id="GO:0006396">
    <property type="term" value="P:RNA processing"/>
    <property type="evidence" value="ECO:0007669"/>
    <property type="project" value="InterPro"/>
</dbReference>
<dbReference type="Pfam" id="PF05189">
    <property type="entry name" value="RTC_insert"/>
    <property type="match status" value="1"/>
</dbReference>
<dbReference type="Pfam" id="PF01137">
    <property type="entry name" value="RTC"/>
    <property type="match status" value="2"/>
</dbReference>
<accession>E1ZLK8</accession>
<dbReference type="KEGG" id="cvr:CHLNCDRAFT_136921"/>
<feature type="compositionally biased region" description="Low complexity" evidence="1">
    <location>
        <begin position="170"/>
        <end position="185"/>
    </location>
</feature>
<dbReference type="GO" id="GO:0003963">
    <property type="term" value="F:RNA-3'-phosphate cyclase activity"/>
    <property type="evidence" value="ECO:0007669"/>
    <property type="project" value="TreeGrafter"/>
</dbReference>
<dbReference type="Gene3D" id="3.30.360.20">
    <property type="entry name" value="RNA 3'-terminal phosphate cyclase, insert domain"/>
    <property type="match status" value="1"/>
</dbReference>
<dbReference type="AlphaFoldDB" id="E1ZLK8"/>
<dbReference type="GeneID" id="17352691"/>
<dbReference type="InterPro" id="IPR036553">
    <property type="entry name" value="RPTC_insert"/>
</dbReference>
<dbReference type="InterPro" id="IPR013791">
    <property type="entry name" value="RNA3'-term_phos_cycl_insert"/>
</dbReference>
<dbReference type="SUPFAM" id="SSF52913">
    <property type="entry name" value="RNA 3'-terminal phosphate cyclase, RPTC, insert domain"/>
    <property type="match status" value="1"/>
</dbReference>
<dbReference type="Gene3D" id="3.65.10.20">
    <property type="entry name" value="RNA 3'-terminal phosphate cyclase domain"/>
    <property type="match status" value="1"/>
</dbReference>
<dbReference type="SUPFAM" id="SSF55205">
    <property type="entry name" value="EPT/RTPC-like"/>
    <property type="match status" value="2"/>
</dbReference>
<dbReference type="eggNOG" id="KOG3980">
    <property type="taxonomic scope" value="Eukaryota"/>
</dbReference>
<protein>
    <submittedName>
        <fullName evidence="4">Uncharacterized protein</fullName>
    </submittedName>
</protein>
<evidence type="ECO:0000313" key="4">
    <source>
        <dbReference type="EMBL" id="EFN53149.1"/>
    </source>
</evidence>
<dbReference type="STRING" id="554065.E1ZLK8"/>
<evidence type="ECO:0000259" key="2">
    <source>
        <dbReference type="Pfam" id="PF01137"/>
    </source>
</evidence>
<dbReference type="PANTHER" id="PTHR11096">
    <property type="entry name" value="RNA 3' TERMINAL PHOSPHATE CYCLASE"/>
    <property type="match status" value="1"/>
</dbReference>
<dbReference type="OrthoDB" id="25029at2759"/>
<dbReference type="GO" id="GO:0005634">
    <property type="term" value="C:nucleus"/>
    <property type="evidence" value="ECO:0007669"/>
    <property type="project" value="TreeGrafter"/>
</dbReference>
<dbReference type="InterPro" id="IPR013792">
    <property type="entry name" value="RNA3'P_cycl/enolpyr_Trfase_a/b"/>
</dbReference>
<feature type="domain" description="RNA 3'-terminal phosphate cyclase insert" evidence="3">
    <location>
        <begin position="267"/>
        <end position="374"/>
    </location>
</feature>
<feature type="region of interest" description="Disordered" evidence="1">
    <location>
        <begin position="167"/>
        <end position="190"/>
    </location>
</feature>
<dbReference type="InterPro" id="IPR023797">
    <property type="entry name" value="RNA3'_phos_cyclase_dom"/>
</dbReference>
<reference evidence="4 5" key="1">
    <citation type="journal article" date="2010" name="Plant Cell">
        <title>The Chlorella variabilis NC64A genome reveals adaptation to photosymbiosis, coevolution with viruses, and cryptic sex.</title>
        <authorList>
            <person name="Blanc G."/>
            <person name="Duncan G."/>
            <person name="Agarkova I."/>
            <person name="Borodovsky M."/>
            <person name="Gurnon J."/>
            <person name="Kuo A."/>
            <person name="Lindquist E."/>
            <person name="Lucas S."/>
            <person name="Pangilinan J."/>
            <person name="Polle J."/>
            <person name="Salamov A."/>
            <person name="Terry A."/>
            <person name="Yamada T."/>
            <person name="Dunigan D.D."/>
            <person name="Grigoriev I.V."/>
            <person name="Claverie J.M."/>
            <person name="Van Etten J.L."/>
        </authorList>
    </citation>
    <scope>NUCLEOTIDE SEQUENCE [LARGE SCALE GENOMIC DNA]</scope>
    <source>
        <strain evidence="4 5">NC64A</strain>
    </source>
</reference>
<feature type="domain" description="RNA 3'-terminal phosphate cyclase" evidence="2">
    <location>
        <begin position="57"/>
        <end position="159"/>
    </location>
</feature>
<dbReference type="Proteomes" id="UP000008141">
    <property type="component" value="Unassembled WGS sequence"/>
</dbReference>
<dbReference type="PANTHER" id="PTHR11096:SF0">
    <property type="entry name" value="RNA 3'-TERMINAL PHOSPHATE CYCLASE"/>
    <property type="match status" value="1"/>
</dbReference>
<keyword evidence="5" id="KW-1185">Reference proteome</keyword>
<dbReference type="EMBL" id="GL433852">
    <property type="protein sequence ID" value="EFN53149.1"/>
    <property type="molecule type" value="Genomic_DNA"/>
</dbReference>
<dbReference type="OMA" id="WSPPIDY"/>
<organism evidence="5">
    <name type="scientific">Chlorella variabilis</name>
    <name type="common">Green alga</name>
    <dbReference type="NCBI Taxonomy" id="554065"/>
    <lineage>
        <taxon>Eukaryota</taxon>
        <taxon>Viridiplantae</taxon>
        <taxon>Chlorophyta</taxon>
        <taxon>core chlorophytes</taxon>
        <taxon>Trebouxiophyceae</taxon>
        <taxon>Chlorellales</taxon>
        <taxon>Chlorellaceae</taxon>
        <taxon>Chlorella clade</taxon>
        <taxon>Chlorella</taxon>
    </lineage>
</organism>
<dbReference type="InterPro" id="IPR037136">
    <property type="entry name" value="RNA3'_phos_cyclase_dom_sf"/>
</dbReference>
<sequence length="467" mass="47647">MSEEHAQPTRQSPAVHSKGGGGGKRHRPAAPAAAPAATSDVALELPPGCQQIDGSILEGGGQILRNASALSAILRLPIKVDRIRAGRDKPGLRPQHTTGLQLIAALCDGQLRGGEVGSSCIKLQPGRLVCSHHLADTRTAGSCMLLAQSALPCLLFAAAAAGPDGGGAVGPAAAGPGAGPKPATALQSAVQAGTTSQLDLRGGTDAAMAPPAGYMQHVLLPVLRSRLGVQAEMELLRRGFFPRGQGQVILSVQRLPPGACLPAIDLTERGEITGIVIQAFTAGRLVPTIGDRLAAAAHKEVKACMPRCGVPRDTPVSIEVVQEPGERAFGDGCGVLVTARSSAGCVFGASGLGERGVPAEAIGQRAAEELMDALASGACTDQWLQDQLIIFMALAKGRSRLLTGEPTLHTRTACMVAAQLTGARFSISKAPQKQQQQRYGGAELWLVECEGAGVAAPAAVGEAGGSV</sequence>
<evidence type="ECO:0000259" key="3">
    <source>
        <dbReference type="Pfam" id="PF05189"/>
    </source>
</evidence>
<name>E1ZLK8_CHLVA</name>
<feature type="region of interest" description="Disordered" evidence="1">
    <location>
        <begin position="1"/>
        <end position="38"/>
    </location>
</feature>
<evidence type="ECO:0000313" key="5">
    <source>
        <dbReference type="Proteomes" id="UP000008141"/>
    </source>
</evidence>
<dbReference type="InterPro" id="IPR000228">
    <property type="entry name" value="RNA3'_term_phos_cyc"/>
</dbReference>
<gene>
    <name evidence="4" type="ORF">CHLNCDRAFT_136921</name>
</gene>
<dbReference type="InParanoid" id="E1ZLK8"/>
<dbReference type="RefSeq" id="XP_005845251.1">
    <property type="nucleotide sequence ID" value="XM_005845189.1"/>
</dbReference>
<evidence type="ECO:0000256" key="1">
    <source>
        <dbReference type="SAM" id="MobiDB-lite"/>
    </source>
</evidence>
<proteinExistence type="predicted"/>
<feature type="domain" description="RNA 3'-terminal phosphate cyclase" evidence="2">
    <location>
        <begin position="185"/>
        <end position="427"/>
    </location>
</feature>